<organism evidence="4 5">
    <name type="scientific">Actomonas aquatica</name>
    <dbReference type="NCBI Taxonomy" id="2866162"/>
    <lineage>
        <taxon>Bacteria</taxon>
        <taxon>Pseudomonadati</taxon>
        <taxon>Verrucomicrobiota</taxon>
        <taxon>Opitutia</taxon>
        <taxon>Opitutales</taxon>
        <taxon>Opitutaceae</taxon>
        <taxon>Actomonas</taxon>
    </lineage>
</organism>
<evidence type="ECO:0000313" key="4">
    <source>
        <dbReference type="EMBL" id="WRQ85706.1"/>
    </source>
</evidence>
<keyword evidence="2" id="KW-0812">Transmembrane</keyword>
<keyword evidence="1 4" id="KW-0378">Hydrolase</keyword>
<dbReference type="EMBL" id="CP139781">
    <property type="protein sequence ID" value="WRQ85706.1"/>
    <property type="molecule type" value="Genomic_DNA"/>
</dbReference>
<dbReference type="PANTHER" id="PTHR48081">
    <property type="entry name" value="AB HYDROLASE SUPERFAMILY PROTEIN C4A8.06C"/>
    <property type="match status" value="1"/>
</dbReference>
<accession>A0ABZ1C214</accession>
<name>A0ABZ1C214_9BACT</name>
<dbReference type="Proteomes" id="UP000738431">
    <property type="component" value="Chromosome"/>
</dbReference>
<feature type="transmembrane region" description="Helical" evidence="2">
    <location>
        <begin position="72"/>
        <end position="95"/>
    </location>
</feature>
<protein>
    <submittedName>
        <fullName evidence="4">Alpha/beta hydrolase</fullName>
    </submittedName>
</protein>
<keyword evidence="5" id="KW-1185">Reference proteome</keyword>
<dbReference type="InterPro" id="IPR049492">
    <property type="entry name" value="BD-FAE-like_dom"/>
</dbReference>
<dbReference type="Pfam" id="PF20434">
    <property type="entry name" value="BD-FAE"/>
    <property type="match status" value="1"/>
</dbReference>
<keyword evidence="2" id="KW-0472">Membrane</keyword>
<dbReference type="RefSeq" id="WP_221032754.1">
    <property type="nucleotide sequence ID" value="NZ_CP139781.1"/>
</dbReference>
<evidence type="ECO:0000256" key="2">
    <source>
        <dbReference type="SAM" id="Phobius"/>
    </source>
</evidence>
<dbReference type="GO" id="GO:0016787">
    <property type="term" value="F:hydrolase activity"/>
    <property type="evidence" value="ECO:0007669"/>
    <property type="project" value="UniProtKB-KW"/>
</dbReference>
<dbReference type="InterPro" id="IPR050300">
    <property type="entry name" value="GDXG_lipolytic_enzyme"/>
</dbReference>
<reference evidence="4 5" key="2">
    <citation type="submission" date="2023-12" db="EMBL/GenBank/DDBJ databases">
        <title>Description of an unclassified Opitutus bacterium of Verrucomicrobiota.</title>
        <authorList>
            <person name="Zhang D.-F."/>
        </authorList>
    </citation>
    <scope>NUCLEOTIDE SEQUENCE [LARGE SCALE GENOMIC DNA]</scope>
    <source>
        <strain evidence="4 5">WL0086</strain>
    </source>
</reference>
<feature type="domain" description="BD-FAE-like" evidence="3">
    <location>
        <begin position="154"/>
        <end position="353"/>
    </location>
</feature>
<keyword evidence="2" id="KW-1133">Transmembrane helix</keyword>
<reference evidence="4 5" key="1">
    <citation type="submission" date="2021-08" db="EMBL/GenBank/DDBJ databases">
        <authorList>
            <person name="Zhang D."/>
            <person name="Zhang A."/>
            <person name="Wang L."/>
        </authorList>
    </citation>
    <scope>NUCLEOTIDE SEQUENCE [LARGE SCALE GENOMIC DNA]</scope>
    <source>
        <strain evidence="4 5">WL0086</strain>
    </source>
</reference>
<proteinExistence type="predicted"/>
<evidence type="ECO:0000259" key="3">
    <source>
        <dbReference type="Pfam" id="PF20434"/>
    </source>
</evidence>
<dbReference type="SUPFAM" id="SSF53474">
    <property type="entry name" value="alpha/beta-Hydrolases"/>
    <property type="match status" value="1"/>
</dbReference>
<sequence length="399" mass="42533">MRWVFLSLALALLAWSSLVVVQAWNKAVWQAAIVAGEFGHYLGIVALVLACAIVAHGAVLGVSDAASPRREWLLVGGGFAASLVATGLFLAPAVMASLVGQRLPQAVEQGLGAKVSTFRVTSFGDMLLATPRVERVGVSTRVFAGAGTADALSLDFYAPTGVAVTGRVPCVIVVHGGGWDGGDREQLVDFNHWLAGEGYAVAAVSYRLAPEHPWPAQGQDVLVAIAWLKAHAAELGIDAGRLVLMGRSAGAQIASAVAYGAPDEAVRGFIGLYGVYDMNFVWSLAREDDVLNSVKLMNQFLGGEPTLENRERYDSASAQGMVRQGVTPPTLLMHGTIDTLCWVEHSRRLAAKLDDEGVPHVLVELPWGVHAFDYNLHGPGGQLTRYAVREFLRTVCAER</sequence>
<gene>
    <name evidence="4" type="ORF">K1X11_012910</name>
</gene>
<evidence type="ECO:0000256" key="1">
    <source>
        <dbReference type="ARBA" id="ARBA00022801"/>
    </source>
</evidence>
<evidence type="ECO:0000313" key="5">
    <source>
        <dbReference type="Proteomes" id="UP000738431"/>
    </source>
</evidence>
<dbReference type="InterPro" id="IPR029058">
    <property type="entry name" value="AB_hydrolase_fold"/>
</dbReference>
<dbReference type="Gene3D" id="3.40.50.1820">
    <property type="entry name" value="alpha/beta hydrolase"/>
    <property type="match status" value="1"/>
</dbReference>
<feature type="transmembrane region" description="Helical" evidence="2">
    <location>
        <begin position="39"/>
        <end position="60"/>
    </location>
</feature>